<evidence type="ECO:0000313" key="3">
    <source>
        <dbReference type="EMBL" id="QHS84812.1"/>
    </source>
</evidence>
<dbReference type="Pfam" id="PF01734">
    <property type="entry name" value="Patatin"/>
    <property type="match status" value="1"/>
</dbReference>
<sequence>MTIKYLVIGGGGGGGYSIYGAMKYLCKENFWNINDIKIIYATSIGALISVFISLKYDWESLDDYLIKRPWDKVISLKPMNVLNILSKKGMFDIDLIKDVLNPLLTAKELSESITLKEFYEYNNIEIHMYTVNINESLPTKVDLSYKTHPDLELYKAVAMSSAFPIIFSPIYDGSGCYIDGGVLNNFPLNDTINNCINENNNSDEILAFKVSSKHKIPNIINNSTLINYIYSLMDGLRKLVSTENYQREIKNIVECKLDSNYFYDWKEAVVSETTRTNMINIGMKYGEEFMNK</sequence>
<reference evidence="3" key="1">
    <citation type="journal article" date="2020" name="Nature">
        <title>Giant virus diversity and host interactions through global metagenomics.</title>
        <authorList>
            <person name="Schulz F."/>
            <person name="Roux S."/>
            <person name="Paez-Espino D."/>
            <person name="Jungbluth S."/>
            <person name="Walsh D.A."/>
            <person name="Denef V.J."/>
            <person name="McMahon K.D."/>
            <person name="Konstantinidis K.T."/>
            <person name="Eloe-Fadrosh E.A."/>
            <person name="Kyrpides N.C."/>
            <person name="Woyke T."/>
        </authorList>
    </citation>
    <scope>NUCLEOTIDE SEQUENCE</scope>
    <source>
        <strain evidence="3">GVMAG-S-ERX556022-25</strain>
    </source>
</reference>
<dbReference type="InterPro" id="IPR052580">
    <property type="entry name" value="Lipid_Hydrolase"/>
</dbReference>
<name>A0A6C0AYF0_9ZZZZ</name>
<dbReference type="PROSITE" id="PS51635">
    <property type="entry name" value="PNPLA"/>
    <property type="match status" value="1"/>
</dbReference>
<dbReference type="PANTHER" id="PTHR46394">
    <property type="entry name" value="ANNEXIN"/>
    <property type="match status" value="1"/>
</dbReference>
<accession>A0A6C0AYF0</accession>
<dbReference type="InterPro" id="IPR016035">
    <property type="entry name" value="Acyl_Trfase/lysoPLipase"/>
</dbReference>
<dbReference type="SUPFAM" id="SSF52151">
    <property type="entry name" value="FabD/lysophospholipase-like"/>
    <property type="match status" value="1"/>
</dbReference>
<evidence type="ECO:0000259" key="2">
    <source>
        <dbReference type="PROSITE" id="PS51635"/>
    </source>
</evidence>
<dbReference type="Gene3D" id="3.40.1090.10">
    <property type="entry name" value="Cytosolic phospholipase A2 catalytic domain"/>
    <property type="match status" value="2"/>
</dbReference>
<dbReference type="PANTHER" id="PTHR46394:SF1">
    <property type="entry name" value="PNPLA DOMAIN-CONTAINING PROTEIN"/>
    <property type="match status" value="1"/>
</dbReference>
<evidence type="ECO:0000256" key="1">
    <source>
        <dbReference type="ARBA" id="ARBA00023098"/>
    </source>
</evidence>
<dbReference type="InterPro" id="IPR002641">
    <property type="entry name" value="PNPLA_dom"/>
</dbReference>
<keyword evidence="1" id="KW-0443">Lipid metabolism</keyword>
<dbReference type="GO" id="GO:0006629">
    <property type="term" value="P:lipid metabolic process"/>
    <property type="evidence" value="ECO:0007669"/>
    <property type="project" value="UniProtKB-KW"/>
</dbReference>
<organism evidence="3">
    <name type="scientific">viral metagenome</name>
    <dbReference type="NCBI Taxonomy" id="1070528"/>
    <lineage>
        <taxon>unclassified sequences</taxon>
        <taxon>metagenomes</taxon>
        <taxon>organismal metagenomes</taxon>
    </lineage>
</organism>
<protein>
    <recommendedName>
        <fullName evidence="2">PNPLA domain-containing protein</fullName>
    </recommendedName>
</protein>
<dbReference type="AlphaFoldDB" id="A0A6C0AYF0"/>
<proteinExistence type="predicted"/>
<feature type="domain" description="PNPLA" evidence="2">
    <location>
        <begin position="6"/>
        <end position="192"/>
    </location>
</feature>
<dbReference type="EMBL" id="MN738814">
    <property type="protein sequence ID" value="QHS84812.1"/>
    <property type="molecule type" value="Genomic_DNA"/>
</dbReference>